<keyword evidence="4" id="KW-1185">Reference proteome</keyword>
<feature type="transmembrane region" description="Helical" evidence="2">
    <location>
        <begin position="52"/>
        <end position="72"/>
    </location>
</feature>
<dbReference type="InterPro" id="IPR025576">
    <property type="entry name" value="YwiC"/>
</dbReference>
<feature type="transmembrane region" description="Helical" evidence="2">
    <location>
        <begin position="112"/>
        <end position="131"/>
    </location>
</feature>
<sequence length="298" mass="32757">MLSTGRKPQTPPPTQEQIRRQPGRRPWVPNQHGAWAMLVLPALVGLRVGGVPLLTFLLLPAWWSAYFVYWAWSQWLRTRSPRRRQLLVLPLGVYSTATAALGLFVLLLAPYLIQWLVAFAPFFAVALWELWRGRERSLLSGLATTTAASLMTAVCYSAAVRGAGGFLGLGDSTGLPGASPNGELTGWPWVWLLTASTALYLGGTVPYVKTMIRERFNHRMLLGSVVAHALVAVGAVLLSSRGLLPWGHAALWVGLAVRAWLVPTIQWRRLRAKQRPVSVRALGISEIVVCLLFLLTVG</sequence>
<accession>A0A7T7MBZ4</accession>
<keyword evidence="2" id="KW-0812">Transmembrane</keyword>
<feature type="transmembrane region" description="Helical" evidence="2">
    <location>
        <begin position="277"/>
        <end position="297"/>
    </location>
</feature>
<feature type="region of interest" description="Disordered" evidence="1">
    <location>
        <begin position="1"/>
        <end position="25"/>
    </location>
</feature>
<feature type="transmembrane region" description="Helical" evidence="2">
    <location>
        <begin position="189"/>
        <end position="208"/>
    </location>
</feature>
<dbReference type="AlphaFoldDB" id="A0A7T7MBZ4"/>
<keyword evidence="2" id="KW-0472">Membrane</keyword>
<evidence type="ECO:0000256" key="1">
    <source>
        <dbReference type="SAM" id="MobiDB-lite"/>
    </source>
</evidence>
<dbReference type="EMBL" id="CP066802">
    <property type="protein sequence ID" value="QQM68479.1"/>
    <property type="molecule type" value="Genomic_DNA"/>
</dbReference>
<evidence type="ECO:0000313" key="4">
    <source>
        <dbReference type="Proteomes" id="UP000595895"/>
    </source>
</evidence>
<name>A0A7T7MBZ4_9ACTO</name>
<evidence type="ECO:0000313" key="3">
    <source>
        <dbReference type="EMBL" id="QQM68479.1"/>
    </source>
</evidence>
<feature type="transmembrane region" description="Helical" evidence="2">
    <location>
        <begin position="246"/>
        <end position="265"/>
    </location>
</feature>
<feature type="transmembrane region" description="Helical" evidence="2">
    <location>
        <begin position="84"/>
        <end position="106"/>
    </location>
</feature>
<keyword evidence="2" id="KW-1133">Transmembrane helix</keyword>
<protein>
    <submittedName>
        <fullName evidence="3">YwiC-like family protein</fullName>
    </submittedName>
</protein>
<evidence type="ECO:0000256" key="2">
    <source>
        <dbReference type="SAM" id="Phobius"/>
    </source>
</evidence>
<dbReference type="KEGG" id="awe:JG540_09845"/>
<dbReference type="Proteomes" id="UP000595895">
    <property type="component" value="Chromosome"/>
</dbReference>
<proteinExistence type="predicted"/>
<reference evidence="3 4" key="1">
    <citation type="submission" date="2020-12" db="EMBL/GenBank/DDBJ databases">
        <authorList>
            <person name="Zhou J."/>
        </authorList>
    </citation>
    <scope>NUCLEOTIDE SEQUENCE [LARGE SCALE GENOMIC DNA]</scope>
    <source>
        <strain evidence="3 4">CCUG 61299</strain>
    </source>
</reference>
<dbReference type="Pfam" id="PF14256">
    <property type="entry name" value="YwiC"/>
    <property type="match status" value="1"/>
</dbReference>
<feature type="transmembrane region" description="Helical" evidence="2">
    <location>
        <begin position="138"/>
        <end position="159"/>
    </location>
</feature>
<organism evidence="3 4">
    <name type="scientific">Actinomyces weissii</name>
    <dbReference type="NCBI Taxonomy" id="675090"/>
    <lineage>
        <taxon>Bacteria</taxon>
        <taxon>Bacillati</taxon>
        <taxon>Actinomycetota</taxon>
        <taxon>Actinomycetes</taxon>
        <taxon>Actinomycetales</taxon>
        <taxon>Actinomycetaceae</taxon>
        <taxon>Actinomyces</taxon>
    </lineage>
</organism>
<gene>
    <name evidence="3" type="ORF">JG540_09845</name>
</gene>
<feature type="transmembrane region" description="Helical" evidence="2">
    <location>
        <begin position="220"/>
        <end position="240"/>
    </location>
</feature>